<reference evidence="2 3" key="1">
    <citation type="submission" date="2019-09" db="EMBL/GenBank/DDBJ databases">
        <title>Draft genome sequence of Ginsengibacter sp. BR5-29.</title>
        <authorList>
            <person name="Im W.-T."/>
        </authorList>
    </citation>
    <scope>NUCLEOTIDE SEQUENCE [LARGE SCALE GENOMIC DNA]</scope>
    <source>
        <strain evidence="2 3">BR5-29</strain>
    </source>
</reference>
<dbReference type="AlphaFoldDB" id="A0A5J5IIG2"/>
<evidence type="ECO:0000313" key="3">
    <source>
        <dbReference type="Proteomes" id="UP000326903"/>
    </source>
</evidence>
<dbReference type="InterPro" id="IPR029063">
    <property type="entry name" value="SAM-dependent_MTases_sf"/>
</dbReference>
<dbReference type="InterPro" id="IPR013216">
    <property type="entry name" value="Methyltransf_11"/>
</dbReference>
<comment type="caution">
    <text evidence="2">The sequence shown here is derived from an EMBL/GenBank/DDBJ whole genome shotgun (WGS) entry which is preliminary data.</text>
</comment>
<protein>
    <recommendedName>
        <fullName evidence="1">Methyltransferase type 11 domain-containing protein</fullName>
    </recommendedName>
</protein>
<evidence type="ECO:0000259" key="1">
    <source>
        <dbReference type="Pfam" id="PF08241"/>
    </source>
</evidence>
<sequence length="95" mass="10621">MTNSLGYTPSYIKRQTFINQNICRIAAKYGCKVTGIDLTEEFIRTAKLLSQETGLQDLTNFVQGNALNDTQAKLSGLVRNIKENRIELQSGTYMG</sequence>
<dbReference type="Gene3D" id="3.40.50.150">
    <property type="entry name" value="Vaccinia Virus protein VP39"/>
    <property type="match status" value="1"/>
</dbReference>
<accession>A0A5J5IIG2</accession>
<dbReference type="RefSeq" id="WP_150412775.1">
    <property type="nucleotide sequence ID" value="NZ_VYQF01000001.1"/>
</dbReference>
<dbReference type="Proteomes" id="UP000326903">
    <property type="component" value="Unassembled WGS sequence"/>
</dbReference>
<organism evidence="2 3">
    <name type="scientific">Ginsengibacter hankyongi</name>
    <dbReference type="NCBI Taxonomy" id="2607284"/>
    <lineage>
        <taxon>Bacteria</taxon>
        <taxon>Pseudomonadati</taxon>
        <taxon>Bacteroidota</taxon>
        <taxon>Chitinophagia</taxon>
        <taxon>Chitinophagales</taxon>
        <taxon>Chitinophagaceae</taxon>
        <taxon>Ginsengibacter</taxon>
    </lineage>
</organism>
<proteinExistence type="predicted"/>
<dbReference type="EMBL" id="VYQF01000001">
    <property type="protein sequence ID" value="KAA9040716.1"/>
    <property type="molecule type" value="Genomic_DNA"/>
</dbReference>
<feature type="domain" description="Methyltransferase type 11" evidence="1">
    <location>
        <begin position="22"/>
        <end position="67"/>
    </location>
</feature>
<dbReference type="GO" id="GO:0008757">
    <property type="term" value="F:S-adenosylmethionine-dependent methyltransferase activity"/>
    <property type="evidence" value="ECO:0007669"/>
    <property type="project" value="InterPro"/>
</dbReference>
<dbReference type="Pfam" id="PF08241">
    <property type="entry name" value="Methyltransf_11"/>
    <property type="match status" value="1"/>
</dbReference>
<dbReference type="SUPFAM" id="SSF53335">
    <property type="entry name" value="S-adenosyl-L-methionine-dependent methyltransferases"/>
    <property type="match status" value="1"/>
</dbReference>
<keyword evidence="3" id="KW-1185">Reference proteome</keyword>
<name>A0A5J5IIG2_9BACT</name>
<gene>
    <name evidence="2" type="ORF">FW778_01360</name>
</gene>
<evidence type="ECO:0000313" key="2">
    <source>
        <dbReference type="EMBL" id="KAA9040716.1"/>
    </source>
</evidence>